<keyword evidence="6 15" id="KW-0963">Cytoplasm</keyword>
<dbReference type="PATRIC" id="fig|935700.4.peg.2446"/>
<dbReference type="Pfam" id="PF04055">
    <property type="entry name" value="Radical_SAM"/>
    <property type="match status" value="1"/>
</dbReference>
<dbReference type="SMART" id="SM00729">
    <property type="entry name" value="Elp3"/>
    <property type="match status" value="1"/>
</dbReference>
<evidence type="ECO:0000313" key="20">
    <source>
        <dbReference type="Proteomes" id="UP000032232"/>
    </source>
</evidence>
<dbReference type="GO" id="GO:0004109">
    <property type="term" value="F:coproporphyrinogen oxidase activity"/>
    <property type="evidence" value="ECO:0007669"/>
    <property type="project" value="InterPro"/>
</dbReference>
<comment type="catalytic activity">
    <reaction evidence="14 15">
        <text>coproporphyrinogen III + 2 S-adenosyl-L-methionine = protoporphyrinogen IX + 2 5'-deoxyadenosine + 2 L-methionine + 2 CO2</text>
        <dbReference type="Rhea" id="RHEA:15425"/>
        <dbReference type="ChEBI" id="CHEBI:16526"/>
        <dbReference type="ChEBI" id="CHEBI:17319"/>
        <dbReference type="ChEBI" id="CHEBI:57307"/>
        <dbReference type="ChEBI" id="CHEBI:57309"/>
        <dbReference type="ChEBI" id="CHEBI:57844"/>
        <dbReference type="ChEBI" id="CHEBI:59789"/>
        <dbReference type="EC" id="1.3.98.3"/>
    </reaction>
</comment>
<feature type="binding site" evidence="16">
    <location>
        <position position="168"/>
    </location>
    <ligand>
        <name>S-adenosyl-L-methionine</name>
        <dbReference type="ChEBI" id="CHEBI:59789"/>
        <label>2</label>
    </ligand>
</feature>
<keyword evidence="20" id="KW-1185">Reference proteome</keyword>
<dbReference type="GO" id="GO:0051989">
    <property type="term" value="F:coproporphyrinogen dehydrogenase activity"/>
    <property type="evidence" value="ECO:0007669"/>
    <property type="project" value="UniProtKB-EC"/>
</dbReference>
<dbReference type="Gene3D" id="3.80.30.20">
    <property type="entry name" value="tm_1862 like domain"/>
    <property type="match status" value="1"/>
</dbReference>
<evidence type="ECO:0000256" key="8">
    <source>
        <dbReference type="ARBA" id="ARBA00022723"/>
    </source>
</evidence>
<evidence type="ECO:0000256" key="4">
    <source>
        <dbReference type="ARBA" id="ARBA00011245"/>
    </source>
</evidence>
<dbReference type="InterPro" id="IPR004558">
    <property type="entry name" value="Coprogen_oxidase_HemN"/>
</dbReference>
<evidence type="ECO:0000256" key="6">
    <source>
        <dbReference type="ARBA" id="ARBA00022490"/>
    </source>
</evidence>
<dbReference type="CDD" id="cd01335">
    <property type="entry name" value="Radical_SAM"/>
    <property type="match status" value="1"/>
</dbReference>
<dbReference type="UniPathway" id="UPA00251">
    <property type="reaction ID" value="UER00323"/>
</dbReference>
<dbReference type="EC" id="1.3.98.3" evidence="15"/>
<dbReference type="SFLD" id="SFLDG01065">
    <property type="entry name" value="anaerobic_coproporphyrinogen-I"/>
    <property type="match status" value="1"/>
</dbReference>
<dbReference type="InterPro" id="IPR058240">
    <property type="entry name" value="rSAM_sf"/>
</dbReference>
<protein>
    <recommendedName>
        <fullName evidence="15">Coproporphyrinogen-III oxidase</fullName>
        <ecNumber evidence="15">1.3.98.3</ecNumber>
    </recommendedName>
</protein>
<dbReference type="InterPro" id="IPR034505">
    <property type="entry name" value="Coproporphyrinogen-III_oxidase"/>
</dbReference>
<keyword evidence="9 15" id="KW-0560">Oxidoreductase</keyword>
<comment type="cofactor">
    <cofactor evidence="15 17">
        <name>[4Fe-4S] cluster</name>
        <dbReference type="ChEBI" id="CHEBI:49883"/>
    </cofactor>
    <text evidence="15 17">Binds 1 [4Fe-4S] cluster. The cluster is coordinated with 3 cysteines and an exchangeable S-adenosyl-L-methionine.</text>
</comment>
<evidence type="ECO:0000259" key="18">
    <source>
        <dbReference type="PROSITE" id="PS51918"/>
    </source>
</evidence>
<dbReference type="EMBL" id="JYFE01000041">
    <property type="protein sequence ID" value="KIT16104.1"/>
    <property type="molecule type" value="Genomic_DNA"/>
</dbReference>
<keyword evidence="8 15" id="KW-0479">Metal-binding</keyword>
<reference evidence="19 20" key="1">
    <citation type="submission" date="2015-02" db="EMBL/GenBank/DDBJ databases">
        <title>Genome Sequence of Jannaschia aquimarina DSM28248, a member of the Roseobacter clade.</title>
        <authorList>
            <person name="Voget S."/>
            <person name="Daniel R."/>
        </authorList>
    </citation>
    <scope>NUCLEOTIDE SEQUENCE [LARGE SCALE GENOMIC DNA]</scope>
    <source>
        <strain evidence="19 20">GSW-M26</strain>
    </source>
</reference>
<evidence type="ECO:0000256" key="1">
    <source>
        <dbReference type="ARBA" id="ARBA00004496"/>
    </source>
</evidence>
<dbReference type="RefSeq" id="WP_043919147.1">
    <property type="nucleotide sequence ID" value="NZ_FZPF01000004.1"/>
</dbReference>
<organism evidence="19 20">
    <name type="scientific">Jannaschia aquimarina</name>
    <dbReference type="NCBI Taxonomy" id="935700"/>
    <lineage>
        <taxon>Bacteria</taxon>
        <taxon>Pseudomonadati</taxon>
        <taxon>Pseudomonadota</taxon>
        <taxon>Alphaproteobacteria</taxon>
        <taxon>Rhodobacterales</taxon>
        <taxon>Roseobacteraceae</taxon>
        <taxon>Jannaschia</taxon>
    </lineage>
</organism>
<dbReference type="GO" id="GO:0005737">
    <property type="term" value="C:cytoplasm"/>
    <property type="evidence" value="ECO:0007669"/>
    <property type="project" value="UniProtKB-SubCell"/>
</dbReference>
<feature type="binding site" evidence="17">
    <location>
        <position position="64"/>
    </location>
    <ligand>
        <name>[4Fe-4S] cluster</name>
        <dbReference type="ChEBI" id="CHEBI:49883"/>
        <note>4Fe-4S-S-AdoMet</note>
    </ligand>
</feature>
<feature type="binding site" evidence="17">
    <location>
        <position position="57"/>
    </location>
    <ligand>
        <name>[4Fe-4S] cluster</name>
        <dbReference type="ChEBI" id="CHEBI:49883"/>
        <note>4Fe-4S-S-AdoMet</note>
    </ligand>
</feature>
<evidence type="ECO:0000256" key="12">
    <source>
        <dbReference type="ARBA" id="ARBA00023244"/>
    </source>
</evidence>
<dbReference type="GO" id="GO:0051539">
    <property type="term" value="F:4 iron, 4 sulfur cluster binding"/>
    <property type="evidence" value="ECO:0007669"/>
    <property type="project" value="UniProtKB-KW"/>
</dbReference>
<evidence type="ECO:0000256" key="15">
    <source>
        <dbReference type="PIRNR" id="PIRNR000167"/>
    </source>
</evidence>
<dbReference type="SFLD" id="SFLDS00029">
    <property type="entry name" value="Radical_SAM"/>
    <property type="match status" value="1"/>
</dbReference>
<feature type="domain" description="Radical SAM core" evidence="18">
    <location>
        <begin position="42"/>
        <end position="284"/>
    </location>
</feature>
<evidence type="ECO:0000256" key="13">
    <source>
        <dbReference type="ARBA" id="ARBA00024295"/>
    </source>
</evidence>
<dbReference type="OrthoDB" id="9808022at2"/>
<dbReference type="NCBIfam" id="TIGR00538">
    <property type="entry name" value="hemN"/>
    <property type="match status" value="1"/>
</dbReference>
<comment type="subcellular location">
    <subcellularLocation>
        <location evidence="1 15">Cytoplasm</location>
    </subcellularLocation>
</comment>
<feature type="binding site" evidence="16">
    <location>
        <position position="141"/>
    </location>
    <ligand>
        <name>S-adenosyl-L-methionine</name>
        <dbReference type="ChEBI" id="CHEBI:59789"/>
        <label>1</label>
    </ligand>
</feature>
<feature type="binding site" evidence="16">
    <location>
        <position position="205"/>
    </location>
    <ligand>
        <name>S-adenosyl-L-methionine</name>
        <dbReference type="ChEBI" id="CHEBI:59789"/>
        <label>2</label>
    </ligand>
</feature>
<dbReference type="PANTHER" id="PTHR13932">
    <property type="entry name" value="COPROPORPHYRINIGEN III OXIDASE"/>
    <property type="match status" value="1"/>
</dbReference>
<comment type="similarity">
    <text evidence="3 15">Belongs to the anaerobic coproporphyrinogen-III oxidase family.</text>
</comment>
<feature type="binding site" evidence="16">
    <location>
        <position position="108"/>
    </location>
    <ligand>
        <name>S-adenosyl-L-methionine</name>
        <dbReference type="ChEBI" id="CHEBI:59789"/>
        <label>1</label>
    </ligand>
</feature>
<gene>
    <name evidence="19" type="primary">hemN_1</name>
    <name evidence="19" type="ORF">jaqu_23760</name>
</gene>
<dbReference type="AlphaFoldDB" id="A0A0D1EEG7"/>
<evidence type="ECO:0000256" key="14">
    <source>
        <dbReference type="ARBA" id="ARBA00048321"/>
    </source>
</evidence>
<dbReference type="Proteomes" id="UP000032232">
    <property type="component" value="Unassembled WGS sequence"/>
</dbReference>
<evidence type="ECO:0000256" key="3">
    <source>
        <dbReference type="ARBA" id="ARBA00005493"/>
    </source>
</evidence>
<evidence type="ECO:0000256" key="2">
    <source>
        <dbReference type="ARBA" id="ARBA00004785"/>
    </source>
</evidence>
<dbReference type="STRING" id="935700.jaqu_23760"/>
<comment type="function">
    <text evidence="13">Involved in the heme biosynthesis. Catalyzes the anaerobic oxidative decarboxylation of propionate groups of rings A and B of coproporphyrinogen III to yield the vinyl groups in protoporphyrinogen IX.</text>
</comment>
<evidence type="ECO:0000256" key="5">
    <source>
        <dbReference type="ARBA" id="ARBA00022485"/>
    </source>
</evidence>
<feature type="binding site" evidence="16">
    <location>
        <position position="51"/>
    </location>
    <ligand>
        <name>S-adenosyl-L-methionine</name>
        <dbReference type="ChEBI" id="CHEBI:59789"/>
        <label>1</label>
    </ligand>
</feature>
<accession>A0A0D1EEG7</accession>
<keyword evidence="5 15" id="KW-0004">4Fe-4S</keyword>
<dbReference type="PANTHER" id="PTHR13932:SF6">
    <property type="entry name" value="OXYGEN-INDEPENDENT COPROPORPHYRINOGEN III OXIDASE"/>
    <property type="match status" value="1"/>
</dbReference>
<feature type="binding site" evidence="16">
    <location>
        <position position="239"/>
    </location>
    <ligand>
        <name>S-adenosyl-L-methionine</name>
        <dbReference type="ChEBI" id="CHEBI:59789"/>
        <label>2</label>
    </ligand>
</feature>
<keyword evidence="7 15" id="KW-0949">S-adenosyl-L-methionine</keyword>
<sequence length="444" mass="48188">MSSSAPASLAQARVPRYTSYPPATAFTPAVGAAQMAEWLGALSADEPVSLYAHVPFCRRLCWFCACRTQGTSTDVPLAPYAEDLLREIDLVSALVPSGTRAGQIHLGGGTPTILPPALLARLLDALRTAFPLADDAEIAVEIDPTVLDDERLDALAAAGLNRGSIGVQDFDEKVQFSIGRRQSVADTRFATDGLRRRGIETINFDLLYGLPHQTPASLRKTLDHVLELEPTRLALYGYAHVPWASRRQVAIPEEALPDPTLRLELFDIARERLERAGFVQVGIDHFAHVDDPMRIAATEGRLRRNFQGYTTDGHAALIGLGASSISRLPQGYAQNAPATAAWAERVRSGGLATARGHAFSGDDRDRGEAIERLLCDFALYPDRCSNPAAARMLALELLREWPWALRPAENGAVAIMPEGRPYARLIAATLDGYARESGRHSLAV</sequence>
<comment type="caution">
    <text evidence="19">The sequence shown here is derived from an EMBL/GenBank/DDBJ whole genome shotgun (WGS) entry which is preliminary data.</text>
</comment>
<dbReference type="InterPro" id="IPR007197">
    <property type="entry name" value="rSAM"/>
</dbReference>
<name>A0A0D1EEG7_9RHOB</name>
<evidence type="ECO:0000256" key="16">
    <source>
        <dbReference type="PIRSR" id="PIRSR000167-1"/>
    </source>
</evidence>
<comment type="subunit">
    <text evidence="4">Monomer.</text>
</comment>
<feature type="binding site" evidence="16">
    <location>
        <begin position="63"/>
        <end position="65"/>
    </location>
    <ligand>
        <name>S-adenosyl-L-methionine</name>
        <dbReference type="ChEBI" id="CHEBI:59789"/>
        <label>2</label>
    </ligand>
</feature>
<evidence type="ECO:0000313" key="19">
    <source>
        <dbReference type="EMBL" id="KIT16104.1"/>
    </source>
</evidence>
<evidence type="ECO:0000256" key="17">
    <source>
        <dbReference type="PIRSR" id="PIRSR000167-2"/>
    </source>
</evidence>
<feature type="binding site" evidence="16">
    <location>
        <position position="180"/>
    </location>
    <ligand>
        <name>S-adenosyl-L-methionine</name>
        <dbReference type="ChEBI" id="CHEBI:59789"/>
        <label>2</label>
    </ligand>
</feature>
<evidence type="ECO:0000256" key="7">
    <source>
        <dbReference type="ARBA" id="ARBA00022691"/>
    </source>
</evidence>
<keyword evidence="12 15" id="KW-0627">Porphyrin biosynthesis</keyword>
<dbReference type="InterPro" id="IPR006638">
    <property type="entry name" value="Elp3/MiaA/NifB-like_rSAM"/>
</dbReference>
<dbReference type="GO" id="GO:0046872">
    <property type="term" value="F:metal ion binding"/>
    <property type="evidence" value="ECO:0007669"/>
    <property type="project" value="UniProtKB-KW"/>
</dbReference>
<evidence type="ECO:0000256" key="9">
    <source>
        <dbReference type="ARBA" id="ARBA00023002"/>
    </source>
</evidence>
<feature type="binding site" evidence="16">
    <location>
        <position position="325"/>
    </location>
    <ligand>
        <name>S-adenosyl-L-methionine</name>
        <dbReference type="ChEBI" id="CHEBI:59789"/>
        <label>1</label>
    </ligand>
</feature>
<dbReference type="GO" id="GO:0006782">
    <property type="term" value="P:protoporphyrinogen IX biosynthetic process"/>
    <property type="evidence" value="ECO:0007669"/>
    <property type="project" value="UniProtKB-UniPathway"/>
</dbReference>
<feature type="binding site" evidence="16">
    <location>
        <begin position="109"/>
        <end position="110"/>
    </location>
    <ligand>
        <name>S-adenosyl-L-methionine</name>
        <dbReference type="ChEBI" id="CHEBI:59789"/>
        <label>2</label>
    </ligand>
</feature>
<dbReference type="PROSITE" id="PS51918">
    <property type="entry name" value="RADICAL_SAM"/>
    <property type="match status" value="1"/>
</dbReference>
<dbReference type="SUPFAM" id="SSF102114">
    <property type="entry name" value="Radical SAM enzymes"/>
    <property type="match status" value="1"/>
</dbReference>
<dbReference type="PIRSF" id="PIRSF000167">
    <property type="entry name" value="HemN"/>
    <property type="match status" value="1"/>
</dbReference>
<comment type="pathway">
    <text evidence="2 15">Porphyrin-containing compound metabolism; protoporphyrin-IX biosynthesis; protoporphyrinogen-IX from coproporphyrinogen-III (AdoMet route): step 1/1.</text>
</comment>
<evidence type="ECO:0000256" key="11">
    <source>
        <dbReference type="ARBA" id="ARBA00023014"/>
    </source>
</evidence>
<dbReference type="InterPro" id="IPR023404">
    <property type="entry name" value="rSAM_horseshoe"/>
</dbReference>
<proteinExistence type="inferred from homology"/>
<feature type="binding site" evidence="17">
    <location>
        <position position="61"/>
    </location>
    <ligand>
        <name>[4Fe-4S] cluster</name>
        <dbReference type="ChEBI" id="CHEBI:49883"/>
        <note>4Fe-4S-S-AdoMet</note>
    </ligand>
</feature>
<keyword evidence="10 15" id="KW-0408">Iron</keyword>
<evidence type="ECO:0000256" key="10">
    <source>
        <dbReference type="ARBA" id="ARBA00023004"/>
    </source>
</evidence>
<keyword evidence="11 15" id="KW-0411">Iron-sulfur</keyword>